<dbReference type="Proteomes" id="UP000028700">
    <property type="component" value="Unassembled WGS sequence"/>
</dbReference>
<keyword evidence="5" id="KW-0255">Endonuclease</keyword>
<dbReference type="GO" id="GO:0004519">
    <property type="term" value="F:endonuclease activity"/>
    <property type="evidence" value="ECO:0007669"/>
    <property type="project" value="UniProtKB-KW"/>
</dbReference>
<dbReference type="CDD" id="cd00056">
    <property type="entry name" value="ENDO3c"/>
    <property type="match status" value="1"/>
</dbReference>
<dbReference type="InterPro" id="IPR023170">
    <property type="entry name" value="HhH_base_excis_C"/>
</dbReference>
<keyword evidence="4" id="KW-0411">Iron-sulfur</keyword>
<keyword evidence="5" id="KW-0540">Nuclease</keyword>
<keyword evidence="6" id="KW-1185">Reference proteome</keyword>
<comment type="caution">
    <text evidence="5">The sequence shown here is derived from an EMBL/GenBank/DDBJ whole genome shotgun (WGS) entry which is preliminary data.</text>
</comment>
<evidence type="ECO:0000313" key="6">
    <source>
        <dbReference type="Proteomes" id="UP000028700"/>
    </source>
</evidence>
<dbReference type="SUPFAM" id="SSF48150">
    <property type="entry name" value="DNA-glycosylase"/>
    <property type="match status" value="1"/>
</dbReference>
<evidence type="ECO:0000313" key="5">
    <source>
        <dbReference type="EMBL" id="GAK47303.1"/>
    </source>
</evidence>
<name>A0A081BGY5_9LACO</name>
<dbReference type="RefSeq" id="WP_252903833.1">
    <property type="nucleotide sequence ID" value="NZ_BBAZ01000004.1"/>
</dbReference>
<dbReference type="Gene3D" id="1.10.1670.10">
    <property type="entry name" value="Helix-hairpin-Helix base-excision DNA repair enzymes (C-terminal)"/>
    <property type="match status" value="1"/>
</dbReference>
<keyword evidence="3" id="KW-0408">Iron</keyword>
<dbReference type="GO" id="GO:0046872">
    <property type="term" value="F:metal ion binding"/>
    <property type="evidence" value="ECO:0007669"/>
    <property type="project" value="UniProtKB-KW"/>
</dbReference>
<keyword evidence="1" id="KW-0004">4Fe-4S</keyword>
<protein>
    <submittedName>
        <fullName evidence="5">Endonuclease III</fullName>
    </submittedName>
</protein>
<dbReference type="InterPro" id="IPR011257">
    <property type="entry name" value="DNA_glycosylase"/>
</dbReference>
<organism evidence="5 6">
    <name type="scientific">Secundilactobacillus oryzae JCM 18671</name>
    <dbReference type="NCBI Taxonomy" id="1291743"/>
    <lineage>
        <taxon>Bacteria</taxon>
        <taxon>Bacillati</taxon>
        <taxon>Bacillota</taxon>
        <taxon>Bacilli</taxon>
        <taxon>Lactobacillales</taxon>
        <taxon>Lactobacillaceae</taxon>
        <taxon>Secundilactobacillus</taxon>
    </lineage>
</organism>
<sequence length="125" mass="14609">MLGVSNWLKTRNDDLDQFKRLRKADLRKELLTIKGIGNETADYILMYVLDKPTFMVDTYARRLFSMLGTEIPAKYDEFQRLVETNVTLDLDGFREFHALIVEFGKLVKRPVDFEQSFLAGQKLNL</sequence>
<keyword evidence="2" id="KW-0479">Metal-binding</keyword>
<dbReference type="STRING" id="1291743.LOSG293_040490"/>
<dbReference type="eggNOG" id="COG2231">
    <property type="taxonomic scope" value="Bacteria"/>
</dbReference>
<keyword evidence="5" id="KW-0378">Hydrolase</keyword>
<dbReference type="InterPro" id="IPR003265">
    <property type="entry name" value="HhH-GPD_domain"/>
</dbReference>
<evidence type="ECO:0000256" key="4">
    <source>
        <dbReference type="ARBA" id="ARBA00023014"/>
    </source>
</evidence>
<accession>A0A081BGY5</accession>
<dbReference type="GO" id="GO:0006284">
    <property type="term" value="P:base-excision repair"/>
    <property type="evidence" value="ECO:0007669"/>
    <property type="project" value="InterPro"/>
</dbReference>
<evidence type="ECO:0000256" key="2">
    <source>
        <dbReference type="ARBA" id="ARBA00022723"/>
    </source>
</evidence>
<evidence type="ECO:0000256" key="3">
    <source>
        <dbReference type="ARBA" id="ARBA00023004"/>
    </source>
</evidence>
<evidence type="ECO:0000256" key="1">
    <source>
        <dbReference type="ARBA" id="ARBA00022485"/>
    </source>
</evidence>
<dbReference type="EMBL" id="BBJM01000004">
    <property type="protein sequence ID" value="GAK47303.1"/>
    <property type="molecule type" value="Genomic_DNA"/>
</dbReference>
<reference evidence="5" key="1">
    <citation type="journal article" date="2014" name="Genome Announc.">
        <title>Draft Genome Sequence of Lactobacillus oryzae Strain SG293T.</title>
        <authorList>
            <person name="Tanizawa Y."/>
            <person name="Fujisawa T."/>
            <person name="Mochizuki T."/>
            <person name="Kaminuma E."/>
            <person name="Nakamura Y."/>
            <person name="Tohno M."/>
        </authorList>
    </citation>
    <scope>NUCLEOTIDE SEQUENCE [LARGE SCALE GENOMIC DNA]</scope>
    <source>
        <strain evidence="5">SG293</strain>
    </source>
</reference>
<dbReference type="PANTHER" id="PTHR10359">
    <property type="entry name" value="A/G-SPECIFIC ADENINE GLYCOSYLASE/ENDONUCLEASE III"/>
    <property type="match status" value="1"/>
</dbReference>
<gene>
    <name evidence="5" type="ORF">LOSG293_040490</name>
</gene>
<proteinExistence type="predicted"/>
<dbReference type="AlphaFoldDB" id="A0A081BGY5"/>
<dbReference type="GO" id="GO:0051539">
    <property type="term" value="F:4 iron, 4 sulfur cluster binding"/>
    <property type="evidence" value="ECO:0007669"/>
    <property type="project" value="UniProtKB-KW"/>
</dbReference>
<dbReference type="PANTHER" id="PTHR10359:SF19">
    <property type="entry name" value="DNA REPAIR GLYCOSYLASE MJ1434-RELATED"/>
    <property type="match status" value="1"/>
</dbReference>